<dbReference type="SMART" id="SM00360">
    <property type="entry name" value="RRM"/>
    <property type="match status" value="1"/>
</dbReference>
<evidence type="ECO:0000313" key="4">
    <source>
        <dbReference type="EMBL" id="CAD7426146.1"/>
    </source>
</evidence>
<dbReference type="PANTHER" id="PTHR47330">
    <property type="entry name" value="POLY(U)-BINDING-SPLICING FACTOR PUF60-B-RELATED"/>
    <property type="match status" value="1"/>
</dbReference>
<accession>A0A7R9E2F7</accession>
<evidence type="ECO:0000256" key="2">
    <source>
        <dbReference type="PROSITE-ProRule" id="PRU00176"/>
    </source>
</evidence>
<dbReference type="GO" id="GO:0000380">
    <property type="term" value="P:alternative mRNA splicing, via spliceosome"/>
    <property type="evidence" value="ECO:0007669"/>
    <property type="project" value="TreeGrafter"/>
</dbReference>
<dbReference type="InterPro" id="IPR051974">
    <property type="entry name" value="PUF60_regulator"/>
</dbReference>
<dbReference type="EMBL" id="OB793122">
    <property type="protein sequence ID" value="CAD7426146.1"/>
    <property type="molecule type" value="Genomic_DNA"/>
</dbReference>
<dbReference type="InterPro" id="IPR000504">
    <property type="entry name" value="RRM_dom"/>
</dbReference>
<evidence type="ECO:0000259" key="3">
    <source>
        <dbReference type="PROSITE" id="PS50102"/>
    </source>
</evidence>
<dbReference type="GO" id="GO:0071011">
    <property type="term" value="C:precatalytic spliceosome"/>
    <property type="evidence" value="ECO:0007669"/>
    <property type="project" value="TreeGrafter"/>
</dbReference>
<dbReference type="InterPro" id="IPR012677">
    <property type="entry name" value="Nucleotide-bd_a/b_plait_sf"/>
</dbReference>
<proteinExistence type="predicted"/>
<sequence>MLSSTAEDRENEEMQKLWNFCLGQYTTLLKVAWWWQRVWVTGPGARNITIPGLLGAGLPKLTQEQQEAVTRAKKYAMEQSIKMVLMKQTLAHQQLVSRNFDIVSSCCDSTIVKLPHSVSRVYVGSISFELKEDTIRQAFLPFGPIKSINMSWDPVMQKHKGFAFVEYEIPEAAQLSLEQMNGVMIGGRNIKVEVPFPRLFAPPGGWCVVAP</sequence>
<evidence type="ECO:0000256" key="1">
    <source>
        <dbReference type="ARBA" id="ARBA00022884"/>
    </source>
</evidence>
<dbReference type="PANTHER" id="PTHR47330:SF1">
    <property type="entry name" value="POLY(U)-BINDING-SPLICING FACTOR PUF60"/>
    <property type="match status" value="1"/>
</dbReference>
<dbReference type="InterPro" id="IPR035979">
    <property type="entry name" value="RBD_domain_sf"/>
</dbReference>
<feature type="domain" description="RRM" evidence="3">
    <location>
        <begin position="119"/>
        <end position="197"/>
    </location>
</feature>
<organism evidence="4">
    <name type="scientific">Timema monikensis</name>
    <dbReference type="NCBI Taxonomy" id="170555"/>
    <lineage>
        <taxon>Eukaryota</taxon>
        <taxon>Metazoa</taxon>
        <taxon>Ecdysozoa</taxon>
        <taxon>Arthropoda</taxon>
        <taxon>Hexapoda</taxon>
        <taxon>Insecta</taxon>
        <taxon>Pterygota</taxon>
        <taxon>Neoptera</taxon>
        <taxon>Polyneoptera</taxon>
        <taxon>Phasmatodea</taxon>
        <taxon>Timematodea</taxon>
        <taxon>Timematoidea</taxon>
        <taxon>Timematidae</taxon>
        <taxon>Timema</taxon>
    </lineage>
</organism>
<dbReference type="Gene3D" id="3.30.70.330">
    <property type="match status" value="1"/>
</dbReference>
<dbReference type="GO" id="GO:0000381">
    <property type="term" value="P:regulation of alternative mRNA splicing, via spliceosome"/>
    <property type="evidence" value="ECO:0007669"/>
    <property type="project" value="TreeGrafter"/>
</dbReference>
<name>A0A7R9E2F7_9NEOP</name>
<dbReference type="GO" id="GO:0006376">
    <property type="term" value="P:mRNA splice site recognition"/>
    <property type="evidence" value="ECO:0007669"/>
    <property type="project" value="TreeGrafter"/>
</dbReference>
<dbReference type="SUPFAM" id="SSF54928">
    <property type="entry name" value="RNA-binding domain, RBD"/>
    <property type="match status" value="1"/>
</dbReference>
<dbReference type="FunFam" id="3.30.70.330:FF:000136">
    <property type="entry name" value="poly(U)-binding-splicing factor PUF60 isoform X1"/>
    <property type="match status" value="1"/>
</dbReference>
<reference evidence="4" key="1">
    <citation type="submission" date="2020-11" db="EMBL/GenBank/DDBJ databases">
        <authorList>
            <person name="Tran Van P."/>
        </authorList>
    </citation>
    <scope>NUCLEOTIDE SEQUENCE</scope>
</reference>
<dbReference type="GO" id="GO:0003723">
    <property type="term" value="F:RNA binding"/>
    <property type="evidence" value="ECO:0007669"/>
    <property type="project" value="UniProtKB-UniRule"/>
</dbReference>
<protein>
    <recommendedName>
        <fullName evidence="3">RRM domain-containing protein</fullName>
    </recommendedName>
</protein>
<gene>
    <name evidence="4" type="ORF">TMSB3V08_LOCUS3040</name>
</gene>
<dbReference type="PROSITE" id="PS50102">
    <property type="entry name" value="RRM"/>
    <property type="match status" value="1"/>
</dbReference>
<keyword evidence="1 2" id="KW-0694">RNA-binding</keyword>
<dbReference type="CDD" id="cd12370">
    <property type="entry name" value="RRM1_PUF60"/>
    <property type="match status" value="1"/>
</dbReference>
<dbReference type="GO" id="GO:0071013">
    <property type="term" value="C:catalytic step 2 spliceosome"/>
    <property type="evidence" value="ECO:0007669"/>
    <property type="project" value="TreeGrafter"/>
</dbReference>
<dbReference type="AlphaFoldDB" id="A0A7R9E2F7"/>
<dbReference type="InterPro" id="IPR034209">
    <property type="entry name" value="PUF60_RRM1"/>
</dbReference>
<dbReference type="Pfam" id="PF00076">
    <property type="entry name" value="RRM_1"/>
    <property type="match status" value="1"/>
</dbReference>